<dbReference type="Pfam" id="PF09907">
    <property type="entry name" value="HigB_toxin"/>
    <property type="match status" value="1"/>
</dbReference>
<dbReference type="GO" id="GO:0110001">
    <property type="term" value="C:toxin-antitoxin complex"/>
    <property type="evidence" value="ECO:0007669"/>
    <property type="project" value="InterPro"/>
</dbReference>
<sequence length="94" mass="10538">MKVIGKGVINEFKAKHADARSQVDSWLAEAEAAVWETPAGVKQRYGSASIINSNVVFNIKGNAYRLWVKINYKNGVVLIKKAGTHNEYMKWSIE</sequence>
<gene>
    <name evidence="1" type="ORF">UV73_C0003G0204</name>
</gene>
<dbReference type="AlphaFoldDB" id="A0A0G1DL18"/>
<proteinExistence type="predicted"/>
<dbReference type="GO" id="GO:0003723">
    <property type="term" value="F:RNA binding"/>
    <property type="evidence" value="ECO:0007669"/>
    <property type="project" value="InterPro"/>
</dbReference>
<comment type="caution">
    <text evidence="1">The sequence shown here is derived from an EMBL/GenBank/DDBJ whole genome shotgun (WGS) entry which is preliminary data.</text>
</comment>
<evidence type="ECO:0000313" key="2">
    <source>
        <dbReference type="Proteomes" id="UP000034894"/>
    </source>
</evidence>
<evidence type="ECO:0008006" key="3">
    <source>
        <dbReference type="Google" id="ProtNLM"/>
    </source>
</evidence>
<evidence type="ECO:0000313" key="1">
    <source>
        <dbReference type="EMBL" id="KKS98262.1"/>
    </source>
</evidence>
<accession>A0A0G1DL18</accession>
<name>A0A0G1DL18_9BACT</name>
<dbReference type="GO" id="GO:0004519">
    <property type="term" value="F:endonuclease activity"/>
    <property type="evidence" value="ECO:0007669"/>
    <property type="project" value="InterPro"/>
</dbReference>
<dbReference type="Proteomes" id="UP000034894">
    <property type="component" value="Unassembled WGS sequence"/>
</dbReference>
<dbReference type="STRING" id="1618443.UV73_C0003G0204"/>
<dbReference type="EMBL" id="LCFP01000003">
    <property type="protein sequence ID" value="KKS98262.1"/>
    <property type="molecule type" value="Genomic_DNA"/>
</dbReference>
<dbReference type="InterPro" id="IPR018669">
    <property type="entry name" value="Toxin_HigB"/>
</dbReference>
<protein>
    <recommendedName>
        <fullName evidence="3">Addiction module toxin RelE</fullName>
    </recommendedName>
</protein>
<organism evidence="1 2">
    <name type="scientific">Candidatus Gottesmanbacteria bacterium GW2011_GWA2_43_14</name>
    <dbReference type="NCBI Taxonomy" id="1618443"/>
    <lineage>
        <taxon>Bacteria</taxon>
        <taxon>Candidatus Gottesmaniibacteriota</taxon>
    </lineage>
</organism>
<reference evidence="1 2" key="1">
    <citation type="journal article" date="2015" name="Nature">
        <title>rRNA introns, odd ribosomes, and small enigmatic genomes across a large radiation of phyla.</title>
        <authorList>
            <person name="Brown C.T."/>
            <person name="Hug L.A."/>
            <person name="Thomas B.C."/>
            <person name="Sharon I."/>
            <person name="Castelle C.J."/>
            <person name="Singh A."/>
            <person name="Wilkins M.J."/>
            <person name="Williams K.H."/>
            <person name="Banfield J.F."/>
        </authorList>
    </citation>
    <scope>NUCLEOTIDE SEQUENCE [LARGE SCALE GENOMIC DNA]</scope>
</reference>